<comment type="caution">
    <text evidence="6">The sequence shown here is derived from an EMBL/GenBank/DDBJ whole genome shotgun (WGS) entry which is preliminary data.</text>
</comment>
<dbReference type="GO" id="GO:0006166">
    <property type="term" value="P:purine ribonucleoside salvage"/>
    <property type="evidence" value="ECO:0007669"/>
    <property type="project" value="UniProtKB-KW"/>
</dbReference>
<keyword evidence="1 4" id="KW-0328">Glycosyltransferase</keyword>
<keyword evidence="7" id="KW-1185">Reference proteome</keyword>
<gene>
    <name evidence="6" type="ORF">D915_004661</name>
</gene>
<feature type="site" description="Important for substrate specificity" evidence="4">
    <location>
        <position position="192"/>
    </location>
</feature>
<dbReference type="InterPro" id="IPR010044">
    <property type="entry name" value="MTAP"/>
</dbReference>
<dbReference type="InterPro" id="IPR000845">
    <property type="entry name" value="Nucleoside_phosphorylase_d"/>
</dbReference>
<dbReference type="PANTHER" id="PTHR42679:SF2">
    <property type="entry name" value="S-METHYL-5'-THIOADENOSINE PHOSPHORYLASE"/>
    <property type="match status" value="1"/>
</dbReference>
<feature type="binding site" evidence="4">
    <location>
        <begin position="91"/>
        <end position="92"/>
    </location>
    <ligand>
        <name>phosphate</name>
        <dbReference type="ChEBI" id="CHEBI:43474"/>
    </ligand>
</feature>
<dbReference type="SUPFAM" id="SSF53167">
    <property type="entry name" value="Purine and uridine phosphorylases"/>
    <property type="match status" value="1"/>
</dbReference>
<evidence type="ECO:0000256" key="2">
    <source>
        <dbReference type="ARBA" id="ARBA00022679"/>
    </source>
</evidence>
<organism evidence="6 7">
    <name type="scientific">Fasciola hepatica</name>
    <name type="common">Liver fluke</name>
    <dbReference type="NCBI Taxonomy" id="6192"/>
    <lineage>
        <taxon>Eukaryota</taxon>
        <taxon>Metazoa</taxon>
        <taxon>Spiralia</taxon>
        <taxon>Lophotrochozoa</taxon>
        <taxon>Platyhelminthes</taxon>
        <taxon>Trematoda</taxon>
        <taxon>Digenea</taxon>
        <taxon>Plagiorchiida</taxon>
        <taxon>Echinostomata</taxon>
        <taxon>Echinostomatoidea</taxon>
        <taxon>Fasciolidae</taxon>
        <taxon>Fasciola</taxon>
    </lineage>
</organism>
<evidence type="ECO:0000256" key="4">
    <source>
        <dbReference type="HAMAP-Rule" id="MF_03155"/>
    </source>
</evidence>
<feature type="binding site" evidence="4">
    <location>
        <position position="211"/>
    </location>
    <ligand>
        <name>phosphate</name>
        <dbReference type="ChEBI" id="CHEBI:43474"/>
    </ligand>
</feature>
<keyword evidence="4" id="KW-0539">Nucleus</keyword>
<feature type="binding site" evidence="4">
    <location>
        <begin position="234"/>
        <end position="236"/>
    </location>
    <ligand>
        <name>substrate</name>
    </ligand>
</feature>
<evidence type="ECO:0000256" key="1">
    <source>
        <dbReference type="ARBA" id="ARBA00022676"/>
    </source>
</evidence>
<dbReference type="CDD" id="cd09010">
    <property type="entry name" value="MTAP_SsMTAPII_like_MTIP"/>
    <property type="match status" value="1"/>
</dbReference>
<dbReference type="Pfam" id="PF01048">
    <property type="entry name" value="PNP_UDP_1"/>
    <property type="match status" value="1"/>
</dbReference>
<evidence type="ECO:0000259" key="5">
    <source>
        <dbReference type="Pfam" id="PF01048"/>
    </source>
</evidence>
<dbReference type="UniPathway" id="UPA00904">
    <property type="reaction ID" value="UER00873"/>
</dbReference>
<dbReference type="InterPro" id="IPR035994">
    <property type="entry name" value="Nucleoside_phosphorylase_sf"/>
</dbReference>
<comment type="subcellular location">
    <subcellularLocation>
        <location evidence="4">Cytoplasm</location>
    </subcellularLocation>
    <subcellularLocation>
        <location evidence="4">Nucleus</location>
    </subcellularLocation>
</comment>
<comment type="similarity">
    <text evidence="4">Belongs to the PNP/MTAP phosphorylase family. MTAP subfamily.</text>
</comment>
<name>A0A4E0RZB7_FASHE</name>
<dbReference type="InterPro" id="IPR018099">
    <property type="entry name" value="Purine_phosphorylase-2_CS"/>
</dbReference>
<evidence type="ECO:0000313" key="6">
    <source>
        <dbReference type="EMBL" id="THD24592.1"/>
    </source>
</evidence>
<feature type="site" description="Important for substrate specificity" evidence="4">
    <location>
        <position position="247"/>
    </location>
</feature>
<sequence length="303" mass="33670">MANHQTTIKIGIIGGTGINDPKILQNPVERKVETIFGKPSDALIEGTIEGIPCVVLARHGRDHSIMPSNVNYRANIWALKELGCTHVIASSACGGLQEYTQPGDFLILDQFYDRTFGREQSFYTGRKPCLEGVLHIPVGEPFCEETRKVLIEACRKLTLTVWDRDQGVPPKSAHPCVHTRGSGLTINGPRFSSRLESQIHQSWGIDTVNMTLIPEVVLAREAGLSYSSMAIVTDYDSWKLDAAEVSVDNVLEEFRRCVDKVKNVFIEAVKLIAQKDWTSVIKANQDLVLSSRQDLAHQKSSEQ</sequence>
<feature type="domain" description="Nucleoside phosphorylase" evidence="5">
    <location>
        <begin position="9"/>
        <end position="269"/>
    </location>
</feature>
<protein>
    <recommendedName>
        <fullName evidence="4">S-methyl-5'-thioadenosine phosphorylase</fullName>
        <ecNumber evidence="4">2.4.2.28</ecNumber>
    </recommendedName>
    <alternativeName>
        <fullName evidence="4">5'-methylthioadenosine phosphorylase</fullName>
        <shortName evidence="4">MTA phosphorylase</shortName>
        <shortName evidence="4">MTAP</shortName>
        <shortName evidence="4">MTAPase</shortName>
    </alternativeName>
</protein>
<dbReference type="PROSITE" id="PS01240">
    <property type="entry name" value="PNP_MTAP_2"/>
    <property type="match status" value="1"/>
</dbReference>
<keyword evidence="3 4" id="KW-0660">Purine salvage</keyword>
<proteinExistence type="inferred from homology"/>
<comment type="subunit">
    <text evidence="4">Homotrimer.</text>
</comment>
<dbReference type="AlphaFoldDB" id="A0A4E0RZB7"/>
<evidence type="ECO:0000256" key="3">
    <source>
        <dbReference type="ARBA" id="ARBA00022726"/>
    </source>
</evidence>
<keyword evidence="4" id="KW-0963">Cytoplasm</keyword>
<dbReference type="GO" id="GO:0017061">
    <property type="term" value="F:S-methyl-5-thioadenosine phosphorylase activity"/>
    <property type="evidence" value="ECO:0007669"/>
    <property type="project" value="UniProtKB-UniRule"/>
</dbReference>
<dbReference type="EC" id="2.4.2.28" evidence="4"/>
<dbReference type="GO" id="GO:0005829">
    <property type="term" value="C:cytosol"/>
    <property type="evidence" value="ECO:0007669"/>
    <property type="project" value="TreeGrafter"/>
</dbReference>
<accession>A0A4E0RZB7</accession>
<comment type="pathway">
    <text evidence="4">Amino-acid biosynthesis; L-methionine biosynthesis via salvage pathway; S-methyl-5-thio-alpha-D-ribose 1-phosphate from S-methyl-5'-thioadenosine (phosphorylase route): step 1/1.</text>
</comment>
<dbReference type="GO" id="GO:0005634">
    <property type="term" value="C:nucleus"/>
    <property type="evidence" value="ECO:0007669"/>
    <property type="project" value="UniProtKB-SubCell"/>
</dbReference>
<reference evidence="6" key="1">
    <citation type="submission" date="2019-03" db="EMBL/GenBank/DDBJ databases">
        <title>Improved annotation for the trematode Fasciola hepatica.</title>
        <authorList>
            <person name="Choi Y.-J."/>
            <person name="Martin J."/>
            <person name="Mitreva M."/>
        </authorList>
    </citation>
    <scope>NUCLEOTIDE SEQUENCE [LARGE SCALE GENOMIC DNA]</scope>
</reference>
<dbReference type="EMBL" id="JXXN02001524">
    <property type="protein sequence ID" value="THD24592.1"/>
    <property type="molecule type" value="Genomic_DNA"/>
</dbReference>
<dbReference type="Gene3D" id="3.40.50.1580">
    <property type="entry name" value="Nucleoside phosphorylase domain"/>
    <property type="match status" value="1"/>
</dbReference>
<feature type="binding site" evidence="4">
    <location>
        <begin position="58"/>
        <end position="59"/>
    </location>
    <ligand>
        <name>phosphate</name>
        <dbReference type="ChEBI" id="CHEBI:43474"/>
    </ligand>
</feature>
<comment type="function">
    <text evidence="4">Catalyzes the reversible phosphorylation of S-methyl-5'-thioadenosine (MTA) to adenine and 5-methylthioribose-1-phosphate. Involved in the breakdown of MTA, a major by-product of polyamine biosynthesis. Responsible for the first step in the methionine salvage pathway after MTA has been generated from S-adenosylmethionine. Has broad substrate specificity with 6-aminopurine nucleosides as preferred substrates.</text>
</comment>
<dbReference type="Proteomes" id="UP000230066">
    <property type="component" value="Unassembled WGS sequence"/>
</dbReference>
<feature type="binding site" evidence="4">
    <location>
        <position position="210"/>
    </location>
    <ligand>
        <name>substrate</name>
    </ligand>
</feature>
<dbReference type="GO" id="GO:0019509">
    <property type="term" value="P:L-methionine salvage from methylthioadenosine"/>
    <property type="evidence" value="ECO:0007669"/>
    <property type="project" value="UniProtKB-UniRule"/>
</dbReference>
<feature type="binding site" evidence="4">
    <location>
        <position position="16"/>
    </location>
    <ligand>
        <name>phosphate</name>
        <dbReference type="ChEBI" id="CHEBI:43474"/>
    </ligand>
</feature>
<evidence type="ECO:0000313" key="7">
    <source>
        <dbReference type="Proteomes" id="UP000230066"/>
    </source>
</evidence>
<dbReference type="HAMAP" id="MF_01963">
    <property type="entry name" value="MTAP"/>
    <property type="match status" value="1"/>
</dbReference>
<dbReference type="PANTHER" id="PTHR42679">
    <property type="entry name" value="S-METHYL-5'-THIOADENOSINE PHOSPHORYLASE"/>
    <property type="match status" value="1"/>
</dbReference>
<keyword evidence="2 4" id="KW-0808">Transferase</keyword>
<comment type="catalytic activity">
    <reaction evidence="4">
        <text>S-methyl-5'-thioadenosine + phosphate = 5-(methylsulfanyl)-alpha-D-ribose 1-phosphate + adenine</text>
        <dbReference type="Rhea" id="RHEA:11852"/>
        <dbReference type="ChEBI" id="CHEBI:16708"/>
        <dbReference type="ChEBI" id="CHEBI:17509"/>
        <dbReference type="ChEBI" id="CHEBI:43474"/>
        <dbReference type="ChEBI" id="CHEBI:58533"/>
        <dbReference type="EC" id="2.4.2.28"/>
    </reaction>
</comment>